<keyword evidence="9 14" id="KW-1133">Transmembrane helix</keyword>
<keyword evidence="3" id="KW-0808">Transferase</keyword>
<dbReference type="InterPro" id="IPR011009">
    <property type="entry name" value="Kinase-like_dom_sf"/>
</dbReference>
<dbReference type="GO" id="GO:0005524">
    <property type="term" value="F:ATP binding"/>
    <property type="evidence" value="ECO:0007669"/>
    <property type="project" value="UniProtKB-UniRule"/>
</dbReference>
<dbReference type="Gene3D" id="3.30.200.20">
    <property type="entry name" value="Phosphorylase Kinase, domain 1"/>
    <property type="match status" value="1"/>
</dbReference>
<dbReference type="GO" id="GO:0030247">
    <property type="term" value="F:polysaccharide binding"/>
    <property type="evidence" value="ECO:0007669"/>
    <property type="project" value="InterPro"/>
</dbReference>
<evidence type="ECO:0000256" key="7">
    <source>
        <dbReference type="ARBA" id="ARBA00022777"/>
    </source>
</evidence>
<dbReference type="FunFam" id="3.30.200.20:FF:000162">
    <property type="entry name" value="Adenine nucleotide alpha hydrolase-like domain kinase"/>
    <property type="match status" value="1"/>
</dbReference>
<keyword evidence="11" id="KW-0325">Glycoprotein</keyword>
<dbReference type="Pfam" id="PF00069">
    <property type="entry name" value="Pkinase"/>
    <property type="match status" value="1"/>
</dbReference>
<evidence type="ECO:0000313" key="17">
    <source>
        <dbReference type="EMBL" id="KAF3326626.1"/>
    </source>
</evidence>
<feature type="binding site" evidence="12">
    <location>
        <position position="589"/>
    </location>
    <ligand>
        <name>ATP</name>
        <dbReference type="ChEBI" id="CHEBI:30616"/>
    </ligand>
</feature>
<dbReference type="GO" id="GO:0004674">
    <property type="term" value="F:protein serine/threonine kinase activity"/>
    <property type="evidence" value="ECO:0007669"/>
    <property type="project" value="UniProtKB-KW"/>
</dbReference>
<dbReference type="SMART" id="SM00220">
    <property type="entry name" value="S_TKc"/>
    <property type="match status" value="1"/>
</dbReference>
<dbReference type="InterPro" id="IPR025287">
    <property type="entry name" value="WAK_GUB"/>
</dbReference>
<keyword evidence="7 17" id="KW-0418">Kinase</keyword>
<name>A0A833QR83_9POAL</name>
<evidence type="ECO:0000256" key="5">
    <source>
        <dbReference type="ARBA" id="ARBA00022729"/>
    </source>
</evidence>
<keyword evidence="10 14" id="KW-0472">Membrane</keyword>
<keyword evidence="4 14" id="KW-0812">Transmembrane</keyword>
<evidence type="ECO:0000256" key="8">
    <source>
        <dbReference type="ARBA" id="ARBA00022840"/>
    </source>
</evidence>
<keyword evidence="18" id="KW-1185">Reference proteome</keyword>
<dbReference type="OrthoDB" id="4062651at2759"/>
<keyword evidence="6 12" id="KW-0547">Nucleotide-binding</keyword>
<dbReference type="PROSITE" id="PS50011">
    <property type="entry name" value="PROTEIN_KINASE_DOM"/>
    <property type="match status" value="1"/>
</dbReference>
<comment type="subcellular location">
    <subcellularLocation>
        <location evidence="1">Membrane</location>
        <topology evidence="1">Single-pass membrane protein</topology>
    </subcellularLocation>
</comment>
<evidence type="ECO:0000256" key="14">
    <source>
        <dbReference type="SAM" id="Phobius"/>
    </source>
</evidence>
<feature type="chain" id="PRO_5033036011" evidence="15">
    <location>
        <begin position="26"/>
        <end position="893"/>
    </location>
</feature>
<gene>
    <name evidence="17" type="ORF">FCM35_KLT08256</name>
</gene>
<dbReference type="PROSITE" id="PS00107">
    <property type="entry name" value="PROTEIN_KINASE_ATP"/>
    <property type="match status" value="1"/>
</dbReference>
<dbReference type="FunFam" id="1.10.510.10:FF:000161">
    <property type="entry name" value="Wall-associated receptor kinase-like 20"/>
    <property type="match status" value="1"/>
</dbReference>
<keyword evidence="5 15" id="KW-0732">Signal</keyword>
<evidence type="ECO:0000256" key="10">
    <source>
        <dbReference type="ARBA" id="ARBA00023136"/>
    </source>
</evidence>
<dbReference type="PANTHER" id="PTHR46008">
    <property type="entry name" value="LEAF RUST 10 DISEASE-RESISTANCE LOCUS RECEPTOR-LIKE PROTEIN KINASE-LIKE 1.4"/>
    <property type="match status" value="1"/>
</dbReference>
<dbReference type="AlphaFoldDB" id="A0A833QR83"/>
<evidence type="ECO:0000256" key="3">
    <source>
        <dbReference type="ARBA" id="ARBA00022679"/>
    </source>
</evidence>
<sequence length="893" mass="98878">MPLLPPLYSLSLSLILLISIHGTCSTTTSSKSCGSSSLCGNITVAYPFSLYDPYTDTNSSYCGYPGLQIYCDSDEIPILFLSSANYTITNISYPQKTISLVDTEILLQNTSTPIVRYNVSFTPYTWLNYTDLVINLTFFLNCRQFAPNYTSAEIIPISSILGGYSYVFPSTAIPPGNYNWVDECKEVVIAPALGPKVNSHVLDLPTTYGSVLLDGFQLEWSDPSDYCVQCEEKGGQCRYNVTSNSTFIPTCFCNGGRCGTSSTCKPFKCGNLTIEYPFSLYDNATKNCGLPGFLISCQDKTAILHLQSDNYTVLSIDYDNHTITLVDTDVLEQDDTCPRVDHNVSFIANSGVTYTSSDVNLIFFFSCNLSDAGNYSPITCFTGAGNENSYVLVVDPLQPSQYADLMTGCLSTVVVPVLNYSLEEYYNDLNTAFGQALKKGFQLGWKPTDNCTECQKRGGQCGYTLLADNYTYNFTCFCGNDSCGISVTAAIATFLLISVFCFLYMRKKRQHSSRSMLLKQSRSIPSLEPSSMHSRDLSDVESIQLTHVFPYQELEEATNGFDSKEEVGDGGFGTVYKGKLHDGRIVAIKRLYEHNCRRMEQFMNEVQILSRLRHPNLVALYGCTSRHSRELLLVYEYIPNGTVADHLHGSRANEHALTWYRRLAIAIEAADALAYLHAVNPPIVHRDIKTSNMLIDAGYHVKVADFGLSRLFPTAVTHVSTAPQGTPGYVDPEYHKCYQLTDKSDVYSFGVVLVELISSMPAVDVTRNRNEINLSSMAIKKIQQGKLDMLVDPSLGFGSDAATRRMITMVAELAFRCLQPDGDMRPPIREALEVLLEIQKEGKNLETANGALEKEARTEDNKGLLKNSTIPPSSPDSVIAKWDSRSTTPNASE</sequence>
<evidence type="ECO:0000256" key="11">
    <source>
        <dbReference type="ARBA" id="ARBA00023180"/>
    </source>
</evidence>
<dbReference type="Proteomes" id="UP000623129">
    <property type="component" value="Unassembled WGS sequence"/>
</dbReference>
<evidence type="ECO:0000256" key="9">
    <source>
        <dbReference type="ARBA" id="ARBA00022989"/>
    </source>
</evidence>
<protein>
    <submittedName>
        <fullName evidence="17">Putative serine/threonine-protein kinase</fullName>
    </submittedName>
</protein>
<keyword evidence="8 12" id="KW-0067">ATP-binding</keyword>
<dbReference type="InterPro" id="IPR000719">
    <property type="entry name" value="Prot_kinase_dom"/>
</dbReference>
<dbReference type="SUPFAM" id="SSF56112">
    <property type="entry name" value="Protein kinase-like (PK-like)"/>
    <property type="match status" value="1"/>
</dbReference>
<dbReference type="GO" id="GO:0005886">
    <property type="term" value="C:plasma membrane"/>
    <property type="evidence" value="ECO:0007669"/>
    <property type="project" value="UniProtKB-ARBA"/>
</dbReference>
<dbReference type="InterPro" id="IPR008271">
    <property type="entry name" value="Ser/Thr_kinase_AS"/>
</dbReference>
<reference evidence="17" key="1">
    <citation type="submission" date="2020-01" db="EMBL/GenBank/DDBJ databases">
        <title>Genome sequence of Kobresia littledalei, the first chromosome-level genome in the family Cyperaceae.</title>
        <authorList>
            <person name="Qu G."/>
        </authorList>
    </citation>
    <scope>NUCLEOTIDE SEQUENCE</scope>
    <source>
        <strain evidence="17">C.B.Clarke</strain>
        <tissue evidence="17">Leaf</tissue>
    </source>
</reference>
<dbReference type="EMBL" id="SWLB01000018">
    <property type="protein sequence ID" value="KAF3326626.1"/>
    <property type="molecule type" value="Genomic_DNA"/>
</dbReference>
<organism evidence="17 18">
    <name type="scientific">Carex littledalei</name>
    <dbReference type="NCBI Taxonomy" id="544730"/>
    <lineage>
        <taxon>Eukaryota</taxon>
        <taxon>Viridiplantae</taxon>
        <taxon>Streptophyta</taxon>
        <taxon>Embryophyta</taxon>
        <taxon>Tracheophyta</taxon>
        <taxon>Spermatophyta</taxon>
        <taxon>Magnoliopsida</taxon>
        <taxon>Liliopsida</taxon>
        <taxon>Poales</taxon>
        <taxon>Cyperaceae</taxon>
        <taxon>Cyperoideae</taxon>
        <taxon>Cariceae</taxon>
        <taxon>Carex</taxon>
        <taxon>Carex subgen. Euthyceras</taxon>
    </lineage>
</organism>
<proteinExistence type="predicted"/>
<evidence type="ECO:0000259" key="16">
    <source>
        <dbReference type="PROSITE" id="PS50011"/>
    </source>
</evidence>
<dbReference type="Pfam" id="PF14380">
    <property type="entry name" value="WAK_assoc"/>
    <property type="match status" value="2"/>
</dbReference>
<accession>A0A833QR83</accession>
<dbReference type="PROSITE" id="PS00108">
    <property type="entry name" value="PROTEIN_KINASE_ST"/>
    <property type="match status" value="1"/>
</dbReference>
<feature type="domain" description="Protein kinase" evidence="16">
    <location>
        <begin position="561"/>
        <end position="838"/>
    </location>
</feature>
<feature type="region of interest" description="Disordered" evidence="13">
    <location>
        <begin position="849"/>
        <end position="893"/>
    </location>
</feature>
<evidence type="ECO:0000313" key="18">
    <source>
        <dbReference type="Proteomes" id="UP000623129"/>
    </source>
</evidence>
<dbReference type="Gene3D" id="1.10.510.10">
    <property type="entry name" value="Transferase(Phosphotransferase) domain 1"/>
    <property type="match status" value="1"/>
</dbReference>
<evidence type="ECO:0000256" key="2">
    <source>
        <dbReference type="ARBA" id="ARBA00022527"/>
    </source>
</evidence>
<keyword evidence="2" id="KW-0723">Serine/threonine-protein kinase</keyword>
<feature type="compositionally biased region" description="Basic and acidic residues" evidence="13">
    <location>
        <begin position="852"/>
        <end position="863"/>
    </location>
</feature>
<feature type="signal peptide" evidence="15">
    <location>
        <begin position="1"/>
        <end position="25"/>
    </location>
</feature>
<dbReference type="Pfam" id="PF13947">
    <property type="entry name" value="GUB_WAK_bind"/>
    <property type="match status" value="2"/>
</dbReference>
<evidence type="ECO:0000256" key="13">
    <source>
        <dbReference type="SAM" id="MobiDB-lite"/>
    </source>
</evidence>
<evidence type="ECO:0000256" key="4">
    <source>
        <dbReference type="ARBA" id="ARBA00022692"/>
    </source>
</evidence>
<dbReference type="PANTHER" id="PTHR46008:SF2">
    <property type="entry name" value="LEAF RUST 10 DISEASE-RESISTANCE LOCUS RECEPTOR-LIKE PROTEIN KINASE-LIKE 1.4"/>
    <property type="match status" value="1"/>
</dbReference>
<feature type="transmembrane region" description="Helical" evidence="14">
    <location>
        <begin position="484"/>
        <end position="505"/>
    </location>
</feature>
<evidence type="ECO:0000256" key="12">
    <source>
        <dbReference type="PROSITE-ProRule" id="PRU10141"/>
    </source>
</evidence>
<evidence type="ECO:0000256" key="6">
    <source>
        <dbReference type="ARBA" id="ARBA00022741"/>
    </source>
</evidence>
<dbReference type="InterPro" id="IPR017441">
    <property type="entry name" value="Protein_kinase_ATP_BS"/>
</dbReference>
<evidence type="ECO:0000256" key="1">
    <source>
        <dbReference type="ARBA" id="ARBA00004167"/>
    </source>
</evidence>
<comment type="caution">
    <text evidence="17">The sequence shown here is derived from an EMBL/GenBank/DDBJ whole genome shotgun (WGS) entry which is preliminary data.</text>
</comment>
<dbReference type="InterPro" id="IPR032872">
    <property type="entry name" value="WAK_assoc_C"/>
</dbReference>
<evidence type="ECO:0000256" key="15">
    <source>
        <dbReference type="SAM" id="SignalP"/>
    </source>
</evidence>